<gene>
    <name evidence="3" type="ORF">I9Y29_004262</name>
    <name evidence="2" type="ORF">KY227_005352</name>
    <name evidence="1" type="ORF">p112298KPC_075</name>
    <name evidence="4" type="ORF">RYZ67_21325</name>
</gene>
<dbReference type="EMBL" id="ABBJDF010000052">
    <property type="protein sequence ID" value="EHT9942176.1"/>
    <property type="molecule type" value="Genomic_DNA"/>
</dbReference>
<dbReference type="EMBL" id="DACSXJ010000037">
    <property type="protein sequence ID" value="HAT3899782.1"/>
    <property type="molecule type" value="Genomic_DNA"/>
</dbReference>
<reference evidence="1" key="1">
    <citation type="journal article" date="2015" name="J. Antimicrob. Chemother.">
        <title>Coexistence of a novel KPC-2-encoding MDR plasmid and an NDM-1-encoding pNDM-HN380-like plasmid in a clinical isolate of Citrobacter freundii.</title>
        <authorList>
            <person name="Feng J."/>
            <person name="Qiu Y."/>
            <person name="Yin Z."/>
            <person name="Chen W."/>
            <person name="Yang H."/>
            <person name="Yang W."/>
            <person name="Wang J."/>
            <person name="Gao Y."/>
            <person name="Zhou D."/>
        </authorList>
    </citation>
    <scope>NUCLEOTIDE SEQUENCE</scope>
    <source>
        <strain evidence="1">112298</strain>
        <plasmid evidence="1">p112298-KPC</plasmid>
    </source>
</reference>
<dbReference type="EMBL" id="KP987215">
    <property type="protein sequence ID" value="ALA08754.1"/>
    <property type="molecule type" value="Genomic_DNA"/>
</dbReference>
<geneLocation type="plasmid" evidence="1">
    <name>p112298-KPC</name>
</geneLocation>
<evidence type="ECO:0000313" key="2">
    <source>
        <dbReference type="EMBL" id="EHT9942176.1"/>
    </source>
</evidence>
<dbReference type="RefSeq" id="WP_040231230.1">
    <property type="nucleotide sequence ID" value="NZ_CM008470.1"/>
</dbReference>
<name>A0A0K2CS29_CITFR</name>
<reference evidence="2" key="4">
    <citation type="submission" date="2021-07" db="EMBL/GenBank/DDBJ databases">
        <authorList>
            <consortium name="Clinical and Environmental Microbiology Branch: Whole genome sequencing antimicrobial resistance pathogens in the healthcare setting"/>
        </authorList>
    </citation>
    <scope>NUCLEOTIDE SEQUENCE</scope>
    <source>
        <strain evidence="2">2021DK-00049</strain>
    </source>
</reference>
<proteinExistence type="predicted"/>
<dbReference type="EMBL" id="JAWPBU010000034">
    <property type="protein sequence ID" value="MDW2761002.1"/>
    <property type="molecule type" value="Genomic_DNA"/>
</dbReference>
<reference evidence="3" key="3">
    <citation type="submission" date="2020-09" db="EMBL/GenBank/DDBJ databases">
        <authorList>
            <consortium name="NCBI Pathogen Detection Project"/>
        </authorList>
    </citation>
    <scope>NUCLEOTIDE SEQUENCE</scope>
    <source>
        <strain evidence="3">O50</strain>
    </source>
</reference>
<accession>A0A0K2CS29</accession>
<dbReference type="GeneID" id="39724752"/>
<organism evidence="1">
    <name type="scientific">Citrobacter freundii</name>
    <dbReference type="NCBI Taxonomy" id="546"/>
    <lineage>
        <taxon>Bacteria</taxon>
        <taxon>Pseudomonadati</taxon>
        <taxon>Pseudomonadota</taxon>
        <taxon>Gammaproteobacteria</taxon>
        <taxon>Enterobacterales</taxon>
        <taxon>Enterobacteriaceae</taxon>
        <taxon>Citrobacter</taxon>
        <taxon>Citrobacter freundii complex</taxon>
    </lineage>
</organism>
<evidence type="ECO:0000313" key="3">
    <source>
        <dbReference type="EMBL" id="HAT3899782.1"/>
    </source>
</evidence>
<dbReference type="AlphaFoldDB" id="A0A0K2CS29"/>
<evidence type="ECO:0000313" key="1">
    <source>
        <dbReference type="EMBL" id="ALA08754.1"/>
    </source>
</evidence>
<reference evidence="3" key="2">
    <citation type="journal article" date="2018" name="Genome Biol.">
        <title>SKESA: strategic k-mer extension for scrupulous assemblies.</title>
        <authorList>
            <person name="Souvorov A."/>
            <person name="Agarwala R."/>
            <person name="Lipman D.J."/>
        </authorList>
    </citation>
    <scope>NUCLEOTIDE SEQUENCE</scope>
    <source>
        <strain evidence="3">O50</strain>
    </source>
</reference>
<protein>
    <submittedName>
        <fullName evidence="1">Uncharacterized protein</fullName>
    </submittedName>
</protein>
<reference evidence="4" key="5">
    <citation type="submission" date="2023-10" db="EMBL/GenBank/DDBJ databases">
        <title>Fecal carriage and genetic characteristics of carbapenem-resistant Enterobacterales among healthy adults from four provinces of China.</title>
        <authorList>
            <person name="Li Y."/>
            <person name="Zhang R."/>
        </authorList>
    </citation>
    <scope>NUCLEOTIDE SEQUENCE</scope>
    <source>
        <strain evidence="4">HN-136</strain>
    </source>
</reference>
<keyword evidence="1" id="KW-0614">Plasmid</keyword>
<evidence type="ECO:0000313" key="4">
    <source>
        <dbReference type="EMBL" id="MDW2761002.1"/>
    </source>
</evidence>
<sequence length="118" mass="13707">MHVYQTEPTHTLDMNATAEAERAYWLTREKAAVTAPVEIDVYKFHDAAGMMPPMNWRSDTAQDTETFMMQEMYCGNVTDIFVRCGKRYFRLRDYSHLNHAVIVAKVKATFIPESQKTH</sequence>
<dbReference type="Proteomes" id="UP001278087">
    <property type="component" value="Unassembled WGS sequence"/>
</dbReference>
<dbReference type="Proteomes" id="UP000855471">
    <property type="component" value="Unassembled WGS sequence"/>
</dbReference>